<dbReference type="InterPro" id="IPR011992">
    <property type="entry name" value="EF-hand-dom_pair"/>
</dbReference>
<dbReference type="Gene3D" id="1.10.238.10">
    <property type="entry name" value="EF-hand"/>
    <property type="match status" value="1"/>
</dbReference>
<evidence type="ECO:0000256" key="2">
    <source>
        <dbReference type="SAM" id="SignalP"/>
    </source>
</evidence>
<dbReference type="SMART" id="SM00054">
    <property type="entry name" value="EFh"/>
    <property type="match status" value="2"/>
</dbReference>
<dbReference type="RefSeq" id="XP_005100432.1">
    <property type="nucleotide sequence ID" value="XM_005100375.3"/>
</dbReference>
<dbReference type="InterPro" id="IPR002048">
    <property type="entry name" value="EF_hand_dom"/>
</dbReference>
<feature type="domain" description="EF-hand" evidence="3">
    <location>
        <begin position="34"/>
        <end position="69"/>
    </location>
</feature>
<keyword evidence="4" id="KW-1185">Reference proteome</keyword>
<dbReference type="GeneID" id="101854804"/>
<name>A0ABM0JSE0_APLCA</name>
<sequence length="124" mass="14625">MRTVFLIAASLTLCVHSLSLDRLFRSYAGPDSTMELDEFSKYWGHFDMDGNGNVTKQEFDTTWKNEDLGDEDRAPFFFLEMDRVPDEVLNDLDYVHMFRIFDENGDSHITKTEFKFNWEGLFDE</sequence>
<keyword evidence="1" id="KW-0106">Calcium</keyword>
<dbReference type="PROSITE" id="PS50222">
    <property type="entry name" value="EF_HAND_2"/>
    <property type="match status" value="2"/>
</dbReference>
<gene>
    <name evidence="5" type="primary">LOC101854804</name>
</gene>
<evidence type="ECO:0000313" key="5">
    <source>
        <dbReference type="RefSeq" id="XP_005100432.1"/>
    </source>
</evidence>
<dbReference type="PROSITE" id="PS00018">
    <property type="entry name" value="EF_HAND_1"/>
    <property type="match status" value="1"/>
</dbReference>
<feature type="signal peptide" evidence="2">
    <location>
        <begin position="1"/>
        <end position="17"/>
    </location>
</feature>
<evidence type="ECO:0000313" key="4">
    <source>
        <dbReference type="Proteomes" id="UP000694888"/>
    </source>
</evidence>
<dbReference type="InterPro" id="IPR018247">
    <property type="entry name" value="EF_Hand_1_Ca_BS"/>
</dbReference>
<dbReference type="Proteomes" id="UP000694888">
    <property type="component" value="Unplaced"/>
</dbReference>
<dbReference type="Pfam" id="PF13202">
    <property type="entry name" value="EF-hand_5"/>
    <property type="match status" value="1"/>
</dbReference>
<proteinExistence type="predicted"/>
<dbReference type="SUPFAM" id="SSF47473">
    <property type="entry name" value="EF-hand"/>
    <property type="match status" value="1"/>
</dbReference>
<evidence type="ECO:0000256" key="1">
    <source>
        <dbReference type="ARBA" id="ARBA00022837"/>
    </source>
</evidence>
<organism evidence="4 5">
    <name type="scientific">Aplysia californica</name>
    <name type="common">California sea hare</name>
    <dbReference type="NCBI Taxonomy" id="6500"/>
    <lineage>
        <taxon>Eukaryota</taxon>
        <taxon>Metazoa</taxon>
        <taxon>Spiralia</taxon>
        <taxon>Lophotrochozoa</taxon>
        <taxon>Mollusca</taxon>
        <taxon>Gastropoda</taxon>
        <taxon>Heterobranchia</taxon>
        <taxon>Euthyneura</taxon>
        <taxon>Tectipleura</taxon>
        <taxon>Aplysiida</taxon>
        <taxon>Aplysioidea</taxon>
        <taxon>Aplysiidae</taxon>
        <taxon>Aplysia</taxon>
    </lineage>
</organism>
<feature type="chain" id="PRO_5045589667" evidence="2">
    <location>
        <begin position="18"/>
        <end position="124"/>
    </location>
</feature>
<accession>A0ABM0JSE0</accession>
<dbReference type="Pfam" id="PF13833">
    <property type="entry name" value="EF-hand_8"/>
    <property type="match status" value="1"/>
</dbReference>
<reference evidence="5" key="1">
    <citation type="submission" date="2025-08" db="UniProtKB">
        <authorList>
            <consortium name="RefSeq"/>
        </authorList>
    </citation>
    <scope>IDENTIFICATION</scope>
</reference>
<keyword evidence="2" id="KW-0732">Signal</keyword>
<protein>
    <submittedName>
        <fullName evidence="5">Uncharacterized protein LOC101854804</fullName>
    </submittedName>
</protein>
<feature type="domain" description="EF-hand" evidence="3">
    <location>
        <begin position="89"/>
        <end position="124"/>
    </location>
</feature>
<evidence type="ECO:0000259" key="3">
    <source>
        <dbReference type="PROSITE" id="PS50222"/>
    </source>
</evidence>